<accession>A0A382PY24</accession>
<name>A0A382PY24_9ZZZZ</name>
<protein>
    <submittedName>
        <fullName evidence="1">Uncharacterized protein</fullName>
    </submittedName>
</protein>
<organism evidence="1">
    <name type="scientific">marine metagenome</name>
    <dbReference type="NCBI Taxonomy" id="408172"/>
    <lineage>
        <taxon>unclassified sequences</taxon>
        <taxon>metagenomes</taxon>
        <taxon>ecological metagenomes</taxon>
    </lineage>
</organism>
<evidence type="ECO:0000313" key="1">
    <source>
        <dbReference type="EMBL" id="SVC77518.1"/>
    </source>
</evidence>
<gene>
    <name evidence="1" type="ORF">METZ01_LOCUS330372</name>
</gene>
<proteinExistence type="predicted"/>
<dbReference type="AlphaFoldDB" id="A0A382PY24"/>
<dbReference type="EMBL" id="UINC01110183">
    <property type="protein sequence ID" value="SVC77518.1"/>
    <property type="molecule type" value="Genomic_DNA"/>
</dbReference>
<reference evidence="1" key="1">
    <citation type="submission" date="2018-05" db="EMBL/GenBank/DDBJ databases">
        <authorList>
            <person name="Lanie J.A."/>
            <person name="Ng W.-L."/>
            <person name="Kazmierczak K.M."/>
            <person name="Andrzejewski T.M."/>
            <person name="Davidsen T.M."/>
            <person name="Wayne K.J."/>
            <person name="Tettelin H."/>
            <person name="Glass J.I."/>
            <person name="Rusch D."/>
            <person name="Podicherti R."/>
            <person name="Tsui H.-C.T."/>
            <person name="Winkler M.E."/>
        </authorList>
    </citation>
    <scope>NUCLEOTIDE SEQUENCE</scope>
</reference>
<sequence length="28" mass="3305">MKNILILEFQGIVYQSHYTIYKLIGGFD</sequence>